<feature type="region of interest" description="Disordered" evidence="1">
    <location>
        <begin position="1"/>
        <end position="55"/>
    </location>
</feature>
<evidence type="ECO:0000256" key="1">
    <source>
        <dbReference type="SAM" id="MobiDB-lite"/>
    </source>
</evidence>
<reference evidence="2 3" key="1">
    <citation type="journal article" date="2019" name="Mol. Ecol. Resour.">
        <title>Chromosome-level genome assembly of Triplophysa tibetana, a fish adapted to the harsh high-altitude environment of the Tibetan Plateau.</title>
        <authorList>
            <person name="Yang X."/>
            <person name="Liu H."/>
            <person name="Ma Z."/>
            <person name="Zou Y."/>
            <person name="Zou M."/>
            <person name="Mao Y."/>
            <person name="Li X."/>
            <person name="Wang H."/>
            <person name="Chen T."/>
            <person name="Wang W."/>
            <person name="Yang R."/>
        </authorList>
    </citation>
    <scope>NUCLEOTIDE SEQUENCE [LARGE SCALE GENOMIC DNA]</scope>
    <source>
        <strain evidence="2">TTIB1903HZAU</strain>
        <tissue evidence="2">Muscle</tissue>
    </source>
</reference>
<sequence length="80" mass="8689">MRMEGEKDTAELRLSLTSRSLPPSPSPSPPVHGSIHKAGHRQAFGPQQSGSRERLFSPCPISADLLSVNQARAELSGRFH</sequence>
<proteinExistence type="predicted"/>
<dbReference type="Proteomes" id="UP000324632">
    <property type="component" value="Chromosome 4"/>
</dbReference>
<dbReference type="EMBL" id="SOYY01000004">
    <property type="protein sequence ID" value="KAA0722492.1"/>
    <property type="molecule type" value="Genomic_DNA"/>
</dbReference>
<dbReference type="AlphaFoldDB" id="A0A5A9PLI8"/>
<accession>A0A5A9PLI8</accession>
<evidence type="ECO:0000313" key="3">
    <source>
        <dbReference type="Proteomes" id="UP000324632"/>
    </source>
</evidence>
<comment type="caution">
    <text evidence="2">The sequence shown here is derived from an EMBL/GenBank/DDBJ whole genome shotgun (WGS) entry which is preliminary data.</text>
</comment>
<gene>
    <name evidence="2" type="ORF">E1301_Tti007052</name>
</gene>
<name>A0A5A9PLI8_9TELE</name>
<organism evidence="2 3">
    <name type="scientific">Triplophysa tibetana</name>
    <dbReference type="NCBI Taxonomy" id="1572043"/>
    <lineage>
        <taxon>Eukaryota</taxon>
        <taxon>Metazoa</taxon>
        <taxon>Chordata</taxon>
        <taxon>Craniata</taxon>
        <taxon>Vertebrata</taxon>
        <taxon>Euteleostomi</taxon>
        <taxon>Actinopterygii</taxon>
        <taxon>Neopterygii</taxon>
        <taxon>Teleostei</taxon>
        <taxon>Ostariophysi</taxon>
        <taxon>Cypriniformes</taxon>
        <taxon>Nemacheilidae</taxon>
        <taxon>Triplophysa</taxon>
    </lineage>
</organism>
<feature type="compositionally biased region" description="Low complexity" evidence="1">
    <location>
        <begin position="12"/>
        <end position="21"/>
    </location>
</feature>
<protein>
    <submittedName>
        <fullName evidence="2">Uncharacterized protein</fullName>
    </submittedName>
</protein>
<evidence type="ECO:0000313" key="2">
    <source>
        <dbReference type="EMBL" id="KAA0722492.1"/>
    </source>
</evidence>
<feature type="compositionally biased region" description="Basic and acidic residues" evidence="1">
    <location>
        <begin position="1"/>
        <end position="11"/>
    </location>
</feature>
<keyword evidence="3" id="KW-1185">Reference proteome</keyword>